<evidence type="ECO:0000256" key="16">
    <source>
        <dbReference type="ARBA" id="ARBA00048266"/>
    </source>
</evidence>
<dbReference type="Proteomes" id="UP001180020">
    <property type="component" value="Unassembled WGS sequence"/>
</dbReference>
<dbReference type="InterPro" id="IPR035587">
    <property type="entry name" value="DUS-like_FMN-bd"/>
</dbReference>
<comment type="caution">
    <text evidence="22">The sequence shown here is derived from an EMBL/GenBank/DDBJ whole genome shotgun (WGS) entry which is preliminary data.</text>
</comment>
<evidence type="ECO:0000256" key="13">
    <source>
        <dbReference type="ARBA" id="ARBA00023002"/>
    </source>
</evidence>
<evidence type="ECO:0000256" key="3">
    <source>
        <dbReference type="ARBA" id="ARBA00012376"/>
    </source>
</evidence>
<comment type="catalytic activity">
    <reaction evidence="16">
        <text>5,6-dihydrouridine(47) in tRNA + NAD(+) = uridine(47) in tRNA + NADH + H(+)</text>
        <dbReference type="Rhea" id="RHEA:53364"/>
        <dbReference type="Rhea" id="RHEA-COMP:13539"/>
        <dbReference type="Rhea" id="RHEA-COMP:13540"/>
        <dbReference type="ChEBI" id="CHEBI:15378"/>
        <dbReference type="ChEBI" id="CHEBI:57540"/>
        <dbReference type="ChEBI" id="CHEBI:57945"/>
        <dbReference type="ChEBI" id="CHEBI:65315"/>
        <dbReference type="ChEBI" id="CHEBI:74443"/>
        <dbReference type="EC" id="1.3.1.89"/>
    </reaction>
    <physiologicalReaction direction="right-to-left" evidence="16">
        <dbReference type="Rhea" id="RHEA:53366"/>
    </physiologicalReaction>
</comment>
<keyword evidence="4" id="KW-0285">Flavoprotein</keyword>
<evidence type="ECO:0000256" key="8">
    <source>
        <dbReference type="ARBA" id="ARBA00022723"/>
    </source>
</evidence>
<evidence type="ECO:0000256" key="17">
    <source>
        <dbReference type="ARBA" id="ARBA00048342"/>
    </source>
</evidence>
<gene>
    <name evidence="22" type="ORF">QJS10_CPA01g02285</name>
</gene>
<dbReference type="GO" id="GO:0003723">
    <property type="term" value="F:RNA binding"/>
    <property type="evidence" value="ECO:0007669"/>
    <property type="project" value="TreeGrafter"/>
</dbReference>
<keyword evidence="14" id="KW-0520">NAD</keyword>
<comment type="similarity">
    <text evidence="2">Belongs to the Dus family. Dus3 subfamily.</text>
</comment>
<dbReference type="SUPFAM" id="SSF51395">
    <property type="entry name" value="FMN-linked oxidoreductases"/>
    <property type="match status" value="1"/>
</dbReference>
<proteinExistence type="inferred from homology"/>
<evidence type="ECO:0000256" key="9">
    <source>
        <dbReference type="ARBA" id="ARBA00022737"/>
    </source>
</evidence>
<keyword evidence="11" id="KW-0862">Zinc</keyword>
<protein>
    <recommendedName>
        <fullName evidence="3">tRNA-dihydrouridine(47) synthase [NAD(P)(+)]</fullName>
        <ecNumber evidence="3">1.3.1.89</ecNumber>
    </recommendedName>
</protein>
<comment type="cofactor">
    <cofactor evidence="1">
        <name>FMN</name>
        <dbReference type="ChEBI" id="CHEBI:58210"/>
    </cofactor>
</comment>
<keyword evidence="8" id="KW-0479">Metal-binding</keyword>
<dbReference type="PANTHER" id="PTHR45846">
    <property type="entry name" value="TRNA-DIHYDROURIDINE(47) SYNTHASE [NAD(P)(+)]-LIKE"/>
    <property type="match status" value="1"/>
</dbReference>
<reference evidence="22" key="2">
    <citation type="submission" date="2023-06" db="EMBL/GenBank/DDBJ databases">
        <authorList>
            <person name="Ma L."/>
            <person name="Liu K.-W."/>
            <person name="Li Z."/>
            <person name="Hsiao Y.-Y."/>
            <person name="Qi Y."/>
            <person name="Fu T."/>
            <person name="Tang G."/>
            <person name="Zhang D."/>
            <person name="Sun W.-H."/>
            <person name="Liu D.-K."/>
            <person name="Li Y."/>
            <person name="Chen G.-Z."/>
            <person name="Liu X.-D."/>
            <person name="Liao X.-Y."/>
            <person name="Jiang Y.-T."/>
            <person name="Yu X."/>
            <person name="Hao Y."/>
            <person name="Huang J."/>
            <person name="Zhao X.-W."/>
            <person name="Ke S."/>
            <person name="Chen Y.-Y."/>
            <person name="Wu W.-L."/>
            <person name="Hsu J.-L."/>
            <person name="Lin Y.-F."/>
            <person name="Huang M.-D."/>
            <person name="Li C.-Y."/>
            <person name="Huang L."/>
            <person name="Wang Z.-W."/>
            <person name="Zhao X."/>
            <person name="Zhong W.-Y."/>
            <person name="Peng D.-H."/>
            <person name="Ahmad S."/>
            <person name="Lan S."/>
            <person name="Zhang J.-S."/>
            <person name="Tsai W.-C."/>
            <person name="Van De Peer Y."/>
            <person name="Liu Z.-J."/>
        </authorList>
    </citation>
    <scope>NUCLEOTIDE SEQUENCE</scope>
    <source>
        <strain evidence="22">CP</strain>
        <tissue evidence="22">Leaves</tissue>
    </source>
</reference>
<organism evidence="22 23">
    <name type="scientific">Acorus calamus</name>
    <name type="common">Sweet flag</name>
    <dbReference type="NCBI Taxonomy" id="4465"/>
    <lineage>
        <taxon>Eukaryota</taxon>
        <taxon>Viridiplantae</taxon>
        <taxon>Streptophyta</taxon>
        <taxon>Embryophyta</taxon>
        <taxon>Tracheophyta</taxon>
        <taxon>Spermatophyta</taxon>
        <taxon>Magnoliopsida</taxon>
        <taxon>Liliopsida</taxon>
        <taxon>Acoraceae</taxon>
        <taxon>Acorus</taxon>
    </lineage>
</organism>
<evidence type="ECO:0000256" key="20">
    <source>
        <dbReference type="SAM" id="MobiDB-lite"/>
    </source>
</evidence>
<comment type="catalytic activity">
    <reaction evidence="17">
        <text>a 5,6-dihydrouridine in mRNA + NAD(+) = a uridine in mRNA + NADH + H(+)</text>
        <dbReference type="Rhea" id="RHEA:69851"/>
        <dbReference type="Rhea" id="RHEA-COMP:14658"/>
        <dbReference type="Rhea" id="RHEA-COMP:17789"/>
        <dbReference type="ChEBI" id="CHEBI:15378"/>
        <dbReference type="ChEBI" id="CHEBI:57540"/>
        <dbReference type="ChEBI" id="CHEBI:57945"/>
        <dbReference type="ChEBI" id="CHEBI:65315"/>
        <dbReference type="ChEBI" id="CHEBI:74443"/>
    </reaction>
    <physiologicalReaction direction="right-to-left" evidence="17">
        <dbReference type="Rhea" id="RHEA:69853"/>
    </physiologicalReaction>
</comment>
<keyword evidence="13" id="KW-0560">Oxidoreductase</keyword>
<evidence type="ECO:0000256" key="15">
    <source>
        <dbReference type="ARBA" id="ARBA00045934"/>
    </source>
</evidence>
<feature type="region of interest" description="Disordered" evidence="20">
    <location>
        <begin position="1"/>
        <end position="112"/>
    </location>
</feature>
<evidence type="ECO:0000256" key="10">
    <source>
        <dbReference type="ARBA" id="ARBA00022771"/>
    </source>
</evidence>
<keyword evidence="6" id="KW-0507">mRNA processing</keyword>
<dbReference type="CDD" id="cd02801">
    <property type="entry name" value="DUS_like_FMN"/>
    <property type="match status" value="1"/>
</dbReference>
<evidence type="ECO:0000313" key="23">
    <source>
        <dbReference type="Proteomes" id="UP001180020"/>
    </source>
</evidence>
<name>A0AAV9FHH6_ACOCL</name>
<accession>A0AAV9FHH6</accession>
<evidence type="ECO:0000256" key="12">
    <source>
        <dbReference type="ARBA" id="ARBA00022857"/>
    </source>
</evidence>
<keyword evidence="12" id="KW-0521">NADP</keyword>
<evidence type="ECO:0000256" key="4">
    <source>
        <dbReference type="ARBA" id="ARBA00022630"/>
    </source>
</evidence>
<dbReference type="AlphaFoldDB" id="A0AAV9FHH6"/>
<dbReference type="PANTHER" id="PTHR45846:SF1">
    <property type="entry name" value="TRNA-DIHYDROURIDINE(47) SYNTHASE [NAD(P)(+)]-LIKE"/>
    <property type="match status" value="1"/>
</dbReference>
<evidence type="ECO:0000256" key="5">
    <source>
        <dbReference type="ARBA" id="ARBA00022643"/>
    </source>
</evidence>
<evidence type="ECO:0000256" key="1">
    <source>
        <dbReference type="ARBA" id="ARBA00001917"/>
    </source>
</evidence>
<dbReference type="PROSITE" id="PS01136">
    <property type="entry name" value="UPF0034"/>
    <property type="match status" value="1"/>
</dbReference>
<feature type="domain" description="DUS-like FMN-binding" evidence="21">
    <location>
        <begin position="250"/>
        <end position="488"/>
    </location>
</feature>
<keyword evidence="7" id="KW-0819">tRNA processing</keyword>
<dbReference type="Gene3D" id="3.20.20.70">
    <property type="entry name" value="Aldolase class I"/>
    <property type="match status" value="1"/>
</dbReference>
<keyword evidence="5" id="KW-0288">FMN</keyword>
<dbReference type="GO" id="GO:0102265">
    <property type="term" value="F:tRNA-dihydrouridine47 synthase activity"/>
    <property type="evidence" value="ECO:0007669"/>
    <property type="project" value="UniProtKB-EC"/>
</dbReference>
<dbReference type="EMBL" id="JAUJYO010000001">
    <property type="protein sequence ID" value="KAK1325498.1"/>
    <property type="molecule type" value="Genomic_DNA"/>
</dbReference>
<keyword evidence="23" id="KW-1185">Reference proteome</keyword>
<dbReference type="InterPro" id="IPR013785">
    <property type="entry name" value="Aldolase_TIM"/>
</dbReference>
<evidence type="ECO:0000259" key="21">
    <source>
        <dbReference type="Pfam" id="PF01207"/>
    </source>
</evidence>
<dbReference type="GO" id="GO:0008270">
    <property type="term" value="F:zinc ion binding"/>
    <property type="evidence" value="ECO:0007669"/>
    <property type="project" value="UniProtKB-KW"/>
</dbReference>
<keyword evidence="9" id="KW-0677">Repeat</keyword>
<comment type="function">
    <text evidence="15">Catalyzes the synthesis of dihydrouridine, a modified base found in the D-loop of most tRNAs. Specifically modifies U47 in cytoplasmic tRNAs. Catalyzes the synthesis of dihydrouridine in some mRNAs, thereby affecting their translation.</text>
</comment>
<evidence type="ECO:0000256" key="11">
    <source>
        <dbReference type="ARBA" id="ARBA00022833"/>
    </source>
</evidence>
<comment type="catalytic activity">
    <reaction evidence="19">
        <text>5,6-dihydrouridine(47) in tRNA + NADP(+) = uridine(47) in tRNA + NADPH + H(+)</text>
        <dbReference type="Rhea" id="RHEA:53360"/>
        <dbReference type="Rhea" id="RHEA-COMP:13539"/>
        <dbReference type="Rhea" id="RHEA-COMP:13540"/>
        <dbReference type="ChEBI" id="CHEBI:15378"/>
        <dbReference type="ChEBI" id="CHEBI:57783"/>
        <dbReference type="ChEBI" id="CHEBI:58349"/>
        <dbReference type="ChEBI" id="CHEBI:65315"/>
        <dbReference type="ChEBI" id="CHEBI:74443"/>
        <dbReference type="EC" id="1.3.1.89"/>
    </reaction>
    <physiologicalReaction direction="right-to-left" evidence="19">
        <dbReference type="Rhea" id="RHEA:53362"/>
    </physiologicalReaction>
</comment>
<sequence>METALAEVPLPSPGGGGGGGALQPPIPPVHRSPEDLVAKAIAPVKPEFLRPPPLLRPHQASTTCGGGSSDAKSHGESVSRSSAVVKEKKSKRQLKRERREKPEDLEGNCPFLNVEEGKKNSKTIQDQEEGCPAVVANGSQTLETDNGGDVGYEVKDSVENLPATCMEEKYSDDASGYDNTKTFKKAKNQDNVKCTSTDMNNGSSVPEGCVAQTGSKDTLMADFCAPETVLSFKLNAREKKIIDFRGKLYLAPLTTVGNLPFRRVCKVLGADITCGEMAMCTNLLQGQASEWALLRRHSSEDLFGIQICGAYPDTIAHTVDLIDRECVVDFIDINMGCPIDIVVNKGAGSCLLTKPMRMKGIIQATYGTVDTPLTVKVRTGYFEGRNRIDSIISDVSQWGASAITIHGRTRQQRYSKLADWDYIYQCARKAPDTLHVLGNGDIFSYADWNRHISDCPEISTCMIARGALIKPWLFTEIKEQRHWDISSNERLNILKDFVHFGLEHWGSDTKGVETTRHFLLEWLSYTHRYIPVGLLDVIPQRLNWRPPSYFGRDDLETLMASESAADWIRISEMLLGKVPAGFTFAPKHKSNAYDRAENG</sequence>
<evidence type="ECO:0000256" key="6">
    <source>
        <dbReference type="ARBA" id="ARBA00022664"/>
    </source>
</evidence>
<dbReference type="GO" id="GO:0050660">
    <property type="term" value="F:flavin adenine dinucleotide binding"/>
    <property type="evidence" value="ECO:0007669"/>
    <property type="project" value="InterPro"/>
</dbReference>
<comment type="catalytic activity">
    <reaction evidence="18">
        <text>a 5,6-dihydrouridine in mRNA + NADP(+) = a uridine in mRNA + NADPH + H(+)</text>
        <dbReference type="Rhea" id="RHEA:69855"/>
        <dbReference type="Rhea" id="RHEA-COMP:14658"/>
        <dbReference type="Rhea" id="RHEA-COMP:17789"/>
        <dbReference type="ChEBI" id="CHEBI:15378"/>
        <dbReference type="ChEBI" id="CHEBI:57783"/>
        <dbReference type="ChEBI" id="CHEBI:58349"/>
        <dbReference type="ChEBI" id="CHEBI:65315"/>
        <dbReference type="ChEBI" id="CHEBI:74443"/>
    </reaction>
    <physiologicalReaction direction="right-to-left" evidence="18">
        <dbReference type="Rhea" id="RHEA:69857"/>
    </physiologicalReaction>
</comment>
<dbReference type="FunFam" id="3.20.20.70:FF:000067">
    <property type="entry name" value="tRNA-dihydrouridine(47) synthase [NAD(P)(+)]"/>
    <property type="match status" value="1"/>
</dbReference>
<evidence type="ECO:0000313" key="22">
    <source>
        <dbReference type="EMBL" id="KAK1325498.1"/>
    </source>
</evidence>
<evidence type="ECO:0000256" key="18">
    <source>
        <dbReference type="ARBA" id="ARBA00049447"/>
    </source>
</evidence>
<dbReference type="GO" id="GO:0006397">
    <property type="term" value="P:mRNA processing"/>
    <property type="evidence" value="ECO:0007669"/>
    <property type="project" value="UniProtKB-KW"/>
</dbReference>
<keyword evidence="10" id="KW-0863">Zinc-finger</keyword>
<dbReference type="EC" id="1.3.1.89" evidence="3"/>
<evidence type="ECO:0000256" key="7">
    <source>
        <dbReference type="ARBA" id="ARBA00022694"/>
    </source>
</evidence>
<dbReference type="Pfam" id="PF01207">
    <property type="entry name" value="Dus"/>
    <property type="match status" value="1"/>
</dbReference>
<evidence type="ECO:0000256" key="19">
    <source>
        <dbReference type="ARBA" id="ARBA00049513"/>
    </source>
</evidence>
<dbReference type="InterPro" id="IPR018517">
    <property type="entry name" value="tRNA_hU_synthase_CS"/>
</dbReference>
<evidence type="ECO:0000256" key="2">
    <source>
        <dbReference type="ARBA" id="ARBA00005451"/>
    </source>
</evidence>
<reference evidence="22" key="1">
    <citation type="journal article" date="2023" name="Nat. Commun.">
        <title>Diploid and tetraploid genomes of Acorus and the evolution of monocots.</title>
        <authorList>
            <person name="Ma L."/>
            <person name="Liu K.W."/>
            <person name="Li Z."/>
            <person name="Hsiao Y.Y."/>
            <person name="Qi Y."/>
            <person name="Fu T."/>
            <person name="Tang G.D."/>
            <person name="Zhang D."/>
            <person name="Sun W.H."/>
            <person name="Liu D.K."/>
            <person name="Li Y."/>
            <person name="Chen G.Z."/>
            <person name="Liu X.D."/>
            <person name="Liao X.Y."/>
            <person name="Jiang Y.T."/>
            <person name="Yu X."/>
            <person name="Hao Y."/>
            <person name="Huang J."/>
            <person name="Zhao X.W."/>
            <person name="Ke S."/>
            <person name="Chen Y.Y."/>
            <person name="Wu W.L."/>
            <person name="Hsu J.L."/>
            <person name="Lin Y.F."/>
            <person name="Huang M.D."/>
            <person name="Li C.Y."/>
            <person name="Huang L."/>
            <person name="Wang Z.W."/>
            <person name="Zhao X."/>
            <person name="Zhong W.Y."/>
            <person name="Peng D.H."/>
            <person name="Ahmad S."/>
            <person name="Lan S."/>
            <person name="Zhang J.S."/>
            <person name="Tsai W.C."/>
            <person name="Van de Peer Y."/>
            <person name="Liu Z.J."/>
        </authorList>
    </citation>
    <scope>NUCLEOTIDE SEQUENCE</scope>
    <source>
        <strain evidence="22">CP</strain>
    </source>
</reference>
<evidence type="ECO:0000256" key="14">
    <source>
        <dbReference type="ARBA" id="ARBA00023027"/>
    </source>
</evidence>